<dbReference type="PANTHER" id="PTHR23521:SF3">
    <property type="entry name" value="MFS TRANSPORTER"/>
    <property type="match status" value="1"/>
</dbReference>
<feature type="transmembrane region" description="Helical" evidence="4">
    <location>
        <begin position="73"/>
        <end position="92"/>
    </location>
</feature>
<dbReference type="PANTHER" id="PTHR23521">
    <property type="entry name" value="TRANSPORTER MFS SUPERFAMILY"/>
    <property type="match status" value="1"/>
</dbReference>
<proteinExistence type="predicted"/>
<feature type="transmembrane region" description="Helical" evidence="4">
    <location>
        <begin position="231"/>
        <end position="251"/>
    </location>
</feature>
<dbReference type="KEGG" id="tgr:Tgr7_0929"/>
<feature type="transmembrane region" description="Helical" evidence="4">
    <location>
        <begin position="98"/>
        <end position="119"/>
    </location>
</feature>
<protein>
    <submittedName>
        <fullName evidence="5">Major facilitator transporter</fullName>
    </submittedName>
</protein>
<evidence type="ECO:0000313" key="6">
    <source>
        <dbReference type="Proteomes" id="UP000002383"/>
    </source>
</evidence>
<feature type="transmembrane region" description="Helical" evidence="4">
    <location>
        <begin position="263"/>
        <end position="282"/>
    </location>
</feature>
<keyword evidence="6" id="KW-1185">Reference proteome</keyword>
<keyword evidence="3 4" id="KW-0472">Membrane</keyword>
<accession>B8GNS8</accession>
<keyword evidence="2 4" id="KW-1133">Transmembrane helix</keyword>
<feature type="transmembrane region" description="Helical" evidence="4">
    <location>
        <begin position="41"/>
        <end position="61"/>
    </location>
</feature>
<feature type="transmembrane region" description="Helical" evidence="4">
    <location>
        <begin position="158"/>
        <end position="180"/>
    </location>
</feature>
<dbReference type="EMBL" id="CP001339">
    <property type="protein sequence ID" value="ACL72017.1"/>
    <property type="molecule type" value="Genomic_DNA"/>
</dbReference>
<feature type="transmembrane region" description="Helical" evidence="4">
    <location>
        <begin position="131"/>
        <end position="152"/>
    </location>
</feature>
<evidence type="ECO:0000256" key="1">
    <source>
        <dbReference type="ARBA" id="ARBA00022692"/>
    </source>
</evidence>
<sequence precursor="true">MFATVASIYSLLLGMGILLAGSGLLGTLLGLRAGLEGYSELLIGVIMSAFFLGYILGSFLCPPLIRRVGHIRAFAALASTASVASLLHGLMVDPVVWWVLRVITGISVLGLYMVIESWLNEQVRHKRGQVFAVYMMVSLVALGVGQFLILAYGPSSLASFVLVGMLFSLGLLPVALTPVSQPVPVQTPRFPLVRLYHQSPVGFVGSFTSGMITGTFWGLSAVYALAIGLDALGVALFISVVIFGGALLQWPIGHFSDNRDRRVVLVMVCLLGTIAATAIFAVSDITLIGLLVASVLYGGFSFSLYALSVAHTHDRVDVGQVLDATRGLLLLNGIGATLGPILTGLVLHFTDTRVWPLVMGVLLVLLALFVQQRIRSDRPVSSEEQGEFVPVTRTSAVAAEMDPRAEIEPELDLKG</sequence>
<gene>
    <name evidence="5" type="ordered locus">Tgr7_0929</name>
</gene>
<evidence type="ECO:0000256" key="4">
    <source>
        <dbReference type="SAM" id="Phobius"/>
    </source>
</evidence>
<evidence type="ECO:0000256" key="2">
    <source>
        <dbReference type="ARBA" id="ARBA00022989"/>
    </source>
</evidence>
<dbReference type="HOGENOM" id="CLU_035018_1_1_6"/>
<reference evidence="5 6" key="1">
    <citation type="journal article" date="2011" name="Stand. Genomic Sci.">
        <title>Complete genome sequence of 'Thioalkalivibrio sulfidophilus' HL-EbGr7.</title>
        <authorList>
            <person name="Muyzer G."/>
            <person name="Sorokin D.Y."/>
            <person name="Mavromatis K."/>
            <person name="Lapidus A."/>
            <person name="Clum A."/>
            <person name="Ivanova N."/>
            <person name="Pati A."/>
            <person name="d'Haeseleer P."/>
            <person name="Woyke T."/>
            <person name="Kyrpides N.C."/>
        </authorList>
    </citation>
    <scope>NUCLEOTIDE SEQUENCE [LARGE SCALE GENOMIC DNA]</scope>
    <source>
        <strain evidence="5 6">HL-EbGR7</strain>
    </source>
</reference>
<dbReference type="GO" id="GO:0005886">
    <property type="term" value="C:plasma membrane"/>
    <property type="evidence" value="ECO:0007669"/>
    <property type="project" value="TreeGrafter"/>
</dbReference>
<dbReference type="STRING" id="396588.Tgr7_0929"/>
<dbReference type="eggNOG" id="COG2814">
    <property type="taxonomic scope" value="Bacteria"/>
</dbReference>
<dbReference type="InterPro" id="IPR011701">
    <property type="entry name" value="MFS"/>
</dbReference>
<dbReference type="RefSeq" id="WP_012637502.1">
    <property type="nucleotide sequence ID" value="NC_011901.1"/>
</dbReference>
<dbReference type="GO" id="GO:0022857">
    <property type="term" value="F:transmembrane transporter activity"/>
    <property type="evidence" value="ECO:0007669"/>
    <property type="project" value="InterPro"/>
</dbReference>
<organism evidence="5 6">
    <name type="scientific">Thioalkalivibrio sulfidiphilus (strain HL-EbGR7)</name>
    <dbReference type="NCBI Taxonomy" id="396588"/>
    <lineage>
        <taxon>Bacteria</taxon>
        <taxon>Pseudomonadati</taxon>
        <taxon>Pseudomonadota</taxon>
        <taxon>Gammaproteobacteria</taxon>
        <taxon>Chromatiales</taxon>
        <taxon>Ectothiorhodospiraceae</taxon>
        <taxon>Thioalkalivibrio</taxon>
    </lineage>
</organism>
<feature type="transmembrane region" description="Helical" evidence="4">
    <location>
        <begin position="12"/>
        <end position="35"/>
    </location>
</feature>
<feature type="transmembrane region" description="Helical" evidence="4">
    <location>
        <begin position="328"/>
        <end position="347"/>
    </location>
</feature>
<dbReference type="Pfam" id="PF07690">
    <property type="entry name" value="MFS_1"/>
    <property type="match status" value="1"/>
</dbReference>
<feature type="transmembrane region" description="Helical" evidence="4">
    <location>
        <begin position="288"/>
        <end position="307"/>
    </location>
</feature>
<dbReference type="OrthoDB" id="9810614at2"/>
<dbReference type="InterPro" id="IPR036259">
    <property type="entry name" value="MFS_trans_sf"/>
</dbReference>
<name>B8GNS8_THISH</name>
<feature type="transmembrane region" description="Helical" evidence="4">
    <location>
        <begin position="353"/>
        <end position="370"/>
    </location>
</feature>
<dbReference type="Proteomes" id="UP000002383">
    <property type="component" value="Chromosome"/>
</dbReference>
<feature type="transmembrane region" description="Helical" evidence="4">
    <location>
        <begin position="201"/>
        <end position="225"/>
    </location>
</feature>
<dbReference type="InterPro" id="IPR047200">
    <property type="entry name" value="MFS_YcaD-like"/>
</dbReference>
<dbReference type="CDD" id="cd17477">
    <property type="entry name" value="MFS_YcaD_like"/>
    <property type="match status" value="1"/>
</dbReference>
<dbReference type="Gene3D" id="1.20.1250.20">
    <property type="entry name" value="MFS general substrate transporter like domains"/>
    <property type="match status" value="2"/>
</dbReference>
<evidence type="ECO:0000313" key="5">
    <source>
        <dbReference type="EMBL" id="ACL72017.1"/>
    </source>
</evidence>
<keyword evidence="1 4" id="KW-0812">Transmembrane</keyword>
<dbReference type="SUPFAM" id="SSF103473">
    <property type="entry name" value="MFS general substrate transporter"/>
    <property type="match status" value="1"/>
</dbReference>
<dbReference type="AlphaFoldDB" id="B8GNS8"/>
<evidence type="ECO:0000256" key="3">
    <source>
        <dbReference type="ARBA" id="ARBA00023136"/>
    </source>
</evidence>